<organism evidence="1 2">
    <name type="scientific">Paraburkholderia phenazinium</name>
    <dbReference type="NCBI Taxonomy" id="60549"/>
    <lineage>
        <taxon>Bacteria</taxon>
        <taxon>Pseudomonadati</taxon>
        <taxon>Pseudomonadota</taxon>
        <taxon>Betaproteobacteria</taxon>
        <taxon>Burkholderiales</taxon>
        <taxon>Burkholderiaceae</taxon>
        <taxon>Paraburkholderia</taxon>
    </lineage>
</organism>
<proteinExistence type="predicted"/>
<accession>A0A1N6JPS9</accession>
<dbReference type="InterPro" id="IPR014710">
    <property type="entry name" value="RmlC-like_jellyroll"/>
</dbReference>
<dbReference type="EMBL" id="FSRU01000001">
    <property type="protein sequence ID" value="SIO46358.1"/>
    <property type="molecule type" value="Genomic_DNA"/>
</dbReference>
<dbReference type="SUPFAM" id="SSF51182">
    <property type="entry name" value="RmlC-like cupins"/>
    <property type="match status" value="1"/>
</dbReference>
<dbReference type="CDD" id="cd20299">
    <property type="entry name" value="cupin_YP766765-like"/>
    <property type="match status" value="1"/>
</dbReference>
<dbReference type="AlphaFoldDB" id="A0A1N6JPS9"/>
<dbReference type="OrthoDB" id="2886949at2"/>
<sequence length="115" mass="12546">MNVTRFNEAPEYLPAHHYQMRCVRLQGHEAGPADALWMGVSTIEPGGHTSLAASPLEKHYVVLRGEVVVSTGDHETTLYRYDSCRLAPGETRALRNDSAEVAMILLAMPVAGSTP</sequence>
<dbReference type="Proteomes" id="UP000185151">
    <property type="component" value="Unassembled WGS sequence"/>
</dbReference>
<evidence type="ECO:0000313" key="2">
    <source>
        <dbReference type="Proteomes" id="UP000185151"/>
    </source>
</evidence>
<gene>
    <name evidence="1" type="ORF">SAMN05444165_3425</name>
</gene>
<dbReference type="RefSeq" id="WP_074296771.1">
    <property type="nucleotide sequence ID" value="NZ_FSRU01000001.1"/>
</dbReference>
<protein>
    <recommendedName>
        <fullName evidence="3">Cupin domain-containing protein</fullName>
    </recommendedName>
</protein>
<dbReference type="Gene3D" id="2.60.120.10">
    <property type="entry name" value="Jelly Rolls"/>
    <property type="match status" value="1"/>
</dbReference>
<evidence type="ECO:0008006" key="3">
    <source>
        <dbReference type="Google" id="ProtNLM"/>
    </source>
</evidence>
<keyword evidence="2" id="KW-1185">Reference proteome</keyword>
<dbReference type="InterPro" id="IPR011051">
    <property type="entry name" value="RmlC_Cupin_sf"/>
</dbReference>
<name>A0A1N6JPS9_9BURK</name>
<evidence type="ECO:0000313" key="1">
    <source>
        <dbReference type="EMBL" id="SIO46358.1"/>
    </source>
</evidence>
<reference evidence="1 2" key="1">
    <citation type="submission" date="2016-11" db="EMBL/GenBank/DDBJ databases">
        <authorList>
            <person name="Jaros S."/>
            <person name="Januszkiewicz K."/>
            <person name="Wedrychowicz H."/>
        </authorList>
    </citation>
    <scope>NUCLEOTIDE SEQUENCE [LARGE SCALE GENOMIC DNA]</scope>
    <source>
        <strain evidence="1 2">GAS95</strain>
    </source>
</reference>